<keyword evidence="2" id="KW-1185">Reference proteome</keyword>
<organism evidence="1 2">
    <name type="scientific">Lasius platythorax</name>
    <dbReference type="NCBI Taxonomy" id="488582"/>
    <lineage>
        <taxon>Eukaryota</taxon>
        <taxon>Metazoa</taxon>
        <taxon>Ecdysozoa</taxon>
        <taxon>Arthropoda</taxon>
        <taxon>Hexapoda</taxon>
        <taxon>Insecta</taxon>
        <taxon>Pterygota</taxon>
        <taxon>Neoptera</taxon>
        <taxon>Endopterygota</taxon>
        <taxon>Hymenoptera</taxon>
        <taxon>Apocrita</taxon>
        <taxon>Aculeata</taxon>
        <taxon>Formicoidea</taxon>
        <taxon>Formicidae</taxon>
        <taxon>Formicinae</taxon>
        <taxon>Lasius</taxon>
        <taxon>Lasius</taxon>
    </lineage>
</organism>
<reference evidence="1" key="1">
    <citation type="submission" date="2024-04" db="EMBL/GenBank/DDBJ databases">
        <authorList>
            <consortium name="Molecular Ecology Group"/>
        </authorList>
    </citation>
    <scope>NUCLEOTIDE SEQUENCE</scope>
</reference>
<dbReference type="EMBL" id="OZ034825">
    <property type="protein sequence ID" value="CAL1680451.1"/>
    <property type="molecule type" value="Genomic_DNA"/>
</dbReference>
<dbReference type="Proteomes" id="UP001497644">
    <property type="component" value="Chromosome 2"/>
</dbReference>
<dbReference type="AlphaFoldDB" id="A0AAV2NJL3"/>
<name>A0AAV2NJL3_9HYME</name>
<gene>
    <name evidence="1" type="ORF">LPLAT_LOCUS6464</name>
</gene>
<evidence type="ECO:0000313" key="2">
    <source>
        <dbReference type="Proteomes" id="UP001497644"/>
    </source>
</evidence>
<protein>
    <submittedName>
        <fullName evidence="1">Uncharacterized protein</fullName>
    </submittedName>
</protein>
<proteinExistence type="predicted"/>
<accession>A0AAV2NJL3</accession>
<sequence length="158" mass="18220">MQSHFWQKSLKVLRDRLFASVVSKKKKAEATGRPFTPFLTFGRRGVPSLRTIAKSRCPRGHLLLHPQGPSYFTHLVNGWKEARHAGVQVSSEMDFSCNKEDARKRNEGWAAKRIFKSRPPTLIHLKCRPIRYIYCERVDTRLMSAKCAEAYCHFGFAP</sequence>
<evidence type="ECO:0000313" key="1">
    <source>
        <dbReference type="EMBL" id="CAL1680451.1"/>
    </source>
</evidence>